<evidence type="ECO:0000313" key="1">
    <source>
        <dbReference type="EMBL" id="CCB92209.1"/>
    </source>
</evidence>
<organism evidence="1">
    <name type="scientific">Waddlia chondrophila 2032/99</name>
    <dbReference type="NCBI Taxonomy" id="765953"/>
    <lineage>
        <taxon>Bacteria</taxon>
        <taxon>Pseudomonadati</taxon>
        <taxon>Chlamydiota</taxon>
        <taxon>Chlamydiia</taxon>
        <taxon>Parachlamydiales</taxon>
        <taxon>Waddliaceae</taxon>
        <taxon>Waddlia</taxon>
    </lineage>
</organism>
<name>F8LFE1_9BACT</name>
<dbReference type="AlphaFoldDB" id="F8LFE1"/>
<dbReference type="EMBL" id="FR872662">
    <property type="protein sequence ID" value="CCB92209.1"/>
    <property type="molecule type" value="Genomic_DNA"/>
</dbReference>
<reference evidence="1" key="1">
    <citation type="submission" date="2011-05" db="EMBL/GenBank/DDBJ databases">
        <title>Unity in variety -- the pan-genome of the Chlamydiae.</title>
        <authorList>
            <person name="Collingro A."/>
            <person name="Tischler P."/>
            <person name="Weinmaier T."/>
            <person name="Penz T."/>
            <person name="Heinz E."/>
            <person name="Brunham R.C."/>
            <person name="Read T.D."/>
            <person name="Bavoil P.M."/>
            <person name="Sachse K."/>
            <person name="Kahane S."/>
            <person name="Friedman M.G."/>
            <person name="Rattei T."/>
            <person name="Myers G.S.A."/>
            <person name="Horn M."/>
        </authorList>
    </citation>
    <scope>NUCLEOTIDE SEQUENCE</scope>
    <source>
        <strain evidence="1">2032/99</strain>
    </source>
</reference>
<sequence length="110" mass="12438">MNANVGCIAGSGSCVVPIYEVSSDIDDQQKMIYSRIRKLISNSGEDSLHELADLVEANKEKISKPYCHLINSIILLGEVIYKQIPEEFNQTDLQTTYFTLQYLLLKKLPE</sequence>
<proteinExistence type="predicted"/>
<gene>
    <name evidence="1" type="ORF">WCH_CA13440</name>
</gene>
<accession>F8LFE1</accession>
<protein>
    <submittedName>
        <fullName evidence="1">Uncharacterized protein</fullName>
    </submittedName>
</protein>